<dbReference type="EMBL" id="SLXE01000011">
    <property type="protein sequence ID" value="TCP06513.1"/>
    <property type="molecule type" value="Genomic_DNA"/>
</dbReference>
<dbReference type="GO" id="GO:0008270">
    <property type="term" value="F:zinc ion binding"/>
    <property type="evidence" value="ECO:0007669"/>
    <property type="project" value="UniProtKB-KW"/>
</dbReference>
<reference evidence="3 5" key="1">
    <citation type="submission" date="2019-03" db="EMBL/GenBank/DDBJ databases">
        <title>Genomic Encyclopedia of Type Strains, Phase IV (KMG-IV): sequencing the most valuable type-strain genomes for metagenomic binning, comparative biology and taxonomic classification.</title>
        <authorList>
            <person name="Goeker M."/>
        </authorList>
    </citation>
    <scope>NUCLEOTIDE SEQUENCE [LARGE SCALE GENOMIC DNA]</scope>
    <source>
        <strain evidence="3 5">DSM 17474</strain>
    </source>
</reference>
<evidence type="ECO:0000313" key="3">
    <source>
        <dbReference type="EMBL" id="TCP06513.1"/>
    </source>
</evidence>
<dbReference type="InterPro" id="IPR007527">
    <property type="entry name" value="Znf_SWIM"/>
</dbReference>
<keyword evidence="5" id="KW-1185">Reference proteome</keyword>
<accession>A0AAE9GV72</accession>
<dbReference type="Proteomes" id="UP000294721">
    <property type="component" value="Unassembled WGS sequence"/>
</dbReference>
<sequence>MNKAADPIAAALGQTIAERGADYYRSGKILSVQQQSDGAWRAQVAGSKRQVYRVQLRFGADGAIRQALCDCPYDALCKHIAAVWYAVSSGEPPELPKAPALKKPAKPRAVAAKMGSAKAQALLDEARALFRRYARGCDYRQSGDLGDAVWTLLEDADVLFDEDAFGFHQTVYQRLNKIIQYSDDSDGILGDAIFHCIEMSNTIYRQAEPKLRAKIEKFWQSILADSDEHWIVFDETIALWQAALCESGRADAVLAWLDAQYTRLKRDGYERERLILRKYEVLAFIDAAQAEKWLQDHLSIPKMRRIAVDKLMARQQWAQAERLLVQGLEKALAGHQQGMANEWRALLLEVATQTGQQQAAQEYAAALAFGGYSIDENYYQRWRALISAQDWPGAFAQQEIKLQQNHVRSDALAQLYALENCTQKLGGLLQQTHQAHLLEQYIDCLDEAQQNSAALHWLELMVAEAAMLAERKKYAEWVKKLNRLYDRFAVVREPMAVQMEAARQIYARRPAMLQEMLRLKAVK</sequence>
<name>A0AAE9GV72_9NEIS</name>
<evidence type="ECO:0000259" key="2">
    <source>
        <dbReference type="PROSITE" id="PS50966"/>
    </source>
</evidence>
<feature type="domain" description="SWIM-type" evidence="2">
    <location>
        <begin position="52"/>
        <end position="88"/>
    </location>
</feature>
<organism evidence="4 6">
    <name type="scientific">Uruburuella suis</name>
    <dbReference type="NCBI Taxonomy" id="252130"/>
    <lineage>
        <taxon>Bacteria</taxon>
        <taxon>Pseudomonadati</taxon>
        <taxon>Pseudomonadota</taxon>
        <taxon>Betaproteobacteria</taxon>
        <taxon>Neisseriales</taxon>
        <taxon>Neisseriaceae</taxon>
        <taxon>Uruburuella</taxon>
    </lineage>
</organism>
<dbReference type="RefSeq" id="WP_132953755.1">
    <property type="nucleotide sequence ID" value="NZ_CP091507.1"/>
</dbReference>
<dbReference type="Proteomes" id="UP000829756">
    <property type="component" value="Chromosome"/>
</dbReference>
<reference evidence="4" key="2">
    <citation type="submission" date="2021-12" db="EMBL/GenBank/DDBJ databases">
        <authorList>
            <person name="Veyrier F.J."/>
        </authorList>
    </citation>
    <scope>NUCLEOTIDE SEQUENCE</scope>
    <source>
        <strain evidence="4">1258/02</strain>
    </source>
</reference>
<evidence type="ECO:0000313" key="5">
    <source>
        <dbReference type="Proteomes" id="UP000294721"/>
    </source>
</evidence>
<gene>
    <name evidence="3" type="ORF">EV680_11168</name>
    <name evidence="4" type="ORF">LVJ78_00730</name>
</gene>
<dbReference type="PROSITE" id="PS50966">
    <property type="entry name" value="ZF_SWIM"/>
    <property type="match status" value="1"/>
</dbReference>
<reference evidence="4" key="3">
    <citation type="journal article" date="2022" name="Res Sq">
        <title>Evolution of multicellular longitudinally dividing oral cavity symbionts (Neisseriaceae).</title>
        <authorList>
            <person name="Nyongesa S."/>
            <person name="Weber P."/>
            <person name="Bernet E."/>
            <person name="Pullido F."/>
            <person name="Nieckarz M."/>
            <person name="Delaby M."/>
            <person name="Nieves C."/>
            <person name="Viehboeck T."/>
            <person name="Krause N."/>
            <person name="Rivera-Millot A."/>
            <person name="Nakamura A."/>
            <person name="Vischer N."/>
            <person name="VanNieuwenhze M."/>
            <person name="Brun Y."/>
            <person name="Cava F."/>
            <person name="Bulgheresi S."/>
            <person name="Veyrier F."/>
        </authorList>
    </citation>
    <scope>NUCLEOTIDE SEQUENCE</scope>
    <source>
        <strain evidence="4">1258/02</strain>
    </source>
</reference>
<keyword evidence="1" id="KW-0862">Zinc</keyword>
<keyword evidence="1" id="KW-0479">Metal-binding</keyword>
<proteinExistence type="predicted"/>
<keyword evidence="1" id="KW-0863">Zinc-finger</keyword>
<dbReference type="AlphaFoldDB" id="A0AAE9GV72"/>
<protein>
    <submittedName>
        <fullName evidence="4">SWIM zinc finger family protein</fullName>
    </submittedName>
    <submittedName>
        <fullName evidence="3">SWIM zinc finger protein</fullName>
    </submittedName>
</protein>
<dbReference type="EMBL" id="CP091507">
    <property type="protein sequence ID" value="UOO79596.1"/>
    <property type="molecule type" value="Genomic_DNA"/>
</dbReference>
<evidence type="ECO:0000256" key="1">
    <source>
        <dbReference type="PROSITE-ProRule" id="PRU00325"/>
    </source>
</evidence>
<evidence type="ECO:0000313" key="4">
    <source>
        <dbReference type="EMBL" id="UOO79596.1"/>
    </source>
</evidence>
<evidence type="ECO:0000313" key="6">
    <source>
        <dbReference type="Proteomes" id="UP000829756"/>
    </source>
</evidence>
<dbReference type="KEGG" id="usu:LVJ78_00730"/>
<dbReference type="Pfam" id="PF04434">
    <property type="entry name" value="SWIM"/>
    <property type="match status" value="1"/>
</dbReference>